<dbReference type="FunFam" id="2.40.290.10:FF:000004">
    <property type="entry name" value="Non-homologous end joining protein Ku"/>
    <property type="match status" value="1"/>
</dbReference>
<dbReference type="EMBL" id="JAUSUV010000013">
    <property type="protein sequence ID" value="MDQ0418551.1"/>
    <property type="molecule type" value="Genomic_DNA"/>
</dbReference>
<feature type="region of interest" description="Disordered" evidence="4">
    <location>
        <begin position="251"/>
        <end position="292"/>
    </location>
</feature>
<evidence type="ECO:0000259" key="5">
    <source>
        <dbReference type="SMART" id="SM00559"/>
    </source>
</evidence>
<comment type="function">
    <text evidence="3">With LigD forms a non-homologous end joining (NHEJ) DNA repair enzyme, which repairs dsDNA breaks with reduced fidelity. Binds linear dsDNA with 5'- and 3'- overhangs but not closed circular dsDNA nor ssDNA. Recruits and stimulates the ligase activity of LigD.</text>
</comment>
<evidence type="ECO:0000256" key="4">
    <source>
        <dbReference type="SAM" id="MobiDB-lite"/>
    </source>
</evidence>
<dbReference type="InterPro" id="IPR016194">
    <property type="entry name" value="SPOC-like_C_dom_sf"/>
</dbReference>
<dbReference type="PANTHER" id="PTHR41251:SF1">
    <property type="entry name" value="NON-HOMOLOGOUS END JOINING PROTEIN KU"/>
    <property type="match status" value="1"/>
</dbReference>
<dbReference type="SUPFAM" id="SSF100939">
    <property type="entry name" value="SPOC domain-like"/>
    <property type="match status" value="1"/>
</dbReference>
<proteinExistence type="inferred from homology"/>
<dbReference type="Proteomes" id="UP001238450">
    <property type="component" value="Unassembled WGS sequence"/>
</dbReference>
<dbReference type="InterPro" id="IPR009187">
    <property type="entry name" value="Prok_Ku"/>
</dbReference>
<dbReference type="HAMAP" id="MF_01875">
    <property type="entry name" value="Prokaryotic_Ku"/>
    <property type="match status" value="1"/>
</dbReference>
<evidence type="ECO:0000256" key="2">
    <source>
        <dbReference type="ARBA" id="ARBA00023172"/>
    </source>
</evidence>
<reference evidence="6 7" key="1">
    <citation type="submission" date="2023-07" db="EMBL/GenBank/DDBJ databases">
        <title>Genomic Encyclopedia of Type Strains, Phase IV (KMG-IV): sequencing the most valuable type-strain genomes for metagenomic binning, comparative biology and taxonomic classification.</title>
        <authorList>
            <person name="Goeker M."/>
        </authorList>
    </citation>
    <scope>NUCLEOTIDE SEQUENCE [LARGE SCALE GENOMIC DNA]</scope>
    <source>
        <strain evidence="6 7">DSM 46876</strain>
    </source>
</reference>
<dbReference type="InterPro" id="IPR006164">
    <property type="entry name" value="DNA_bd_Ku70/Ku80"/>
</dbReference>
<keyword evidence="1 3" id="KW-0238">DNA-binding</keyword>
<keyword evidence="3" id="KW-0227">DNA damage</keyword>
<dbReference type="PIRSF" id="PIRSF006493">
    <property type="entry name" value="Prok_Ku"/>
    <property type="match status" value="1"/>
</dbReference>
<keyword evidence="7" id="KW-1185">Reference proteome</keyword>
<feature type="compositionally biased region" description="Basic residues" evidence="4">
    <location>
        <begin position="281"/>
        <end position="292"/>
    </location>
</feature>
<feature type="domain" description="Ku" evidence="5">
    <location>
        <begin position="52"/>
        <end position="180"/>
    </location>
</feature>
<keyword evidence="2 3" id="KW-0233">DNA recombination</keyword>
<dbReference type="Gene3D" id="2.40.290.10">
    <property type="match status" value="1"/>
</dbReference>
<evidence type="ECO:0000256" key="1">
    <source>
        <dbReference type="ARBA" id="ARBA00023125"/>
    </source>
</evidence>
<evidence type="ECO:0000256" key="3">
    <source>
        <dbReference type="HAMAP-Rule" id="MF_01875"/>
    </source>
</evidence>
<dbReference type="AlphaFoldDB" id="A0AAJ1TMD4"/>
<organism evidence="6 7">
    <name type="scientific">Croceifilum oryzae</name>
    <dbReference type="NCBI Taxonomy" id="1553429"/>
    <lineage>
        <taxon>Bacteria</taxon>
        <taxon>Bacillati</taxon>
        <taxon>Bacillota</taxon>
        <taxon>Bacilli</taxon>
        <taxon>Bacillales</taxon>
        <taxon>Thermoactinomycetaceae</taxon>
        <taxon>Croceifilum</taxon>
    </lineage>
</organism>
<dbReference type="GO" id="GO:0003690">
    <property type="term" value="F:double-stranded DNA binding"/>
    <property type="evidence" value="ECO:0007669"/>
    <property type="project" value="UniProtKB-UniRule"/>
</dbReference>
<evidence type="ECO:0000313" key="6">
    <source>
        <dbReference type="EMBL" id="MDQ0418551.1"/>
    </source>
</evidence>
<keyword evidence="3" id="KW-0234">DNA repair</keyword>
<dbReference type="Pfam" id="PF02735">
    <property type="entry name" value="Ku"/>
    <property type="match status" value="1"/>
</dbReference>
<dbReference type="SMART" id="SM00559">
    <property type="entry name" value="Ku78"/>
    <property type="match status" value="1"/>
</dbReference>
<comment type="caution">
    <text evidence="6">The sequence shown here is derived from an EMBL/GenBank/DDBJ whole genome shotgun (WGS) entry which is preliminary data.</text>
</comment>
<dbReference type="PANTHER" id="PTHR41251">
    <property type="entry name" value="NON-HOMOLOGOUS END JOINING PROTEIN KU"/>
    <property type="match status" value="1"/>
</dbReference>
<gene>
    <name evidence="3" type="primary">ku</name>
    <name evidence="6" type="ORF">J2Z48_002754</name>
</gene>
<protein>
    <recommendedName>
        <fullName evidence="3">Non-homologous end joining protein Ku</fullName>
    </recommendedName>
</protein>
<accession>A0AAJ1TMD4</accession>
<feature type="compositionally biased region" description="Basic and acidic residues" evidence="4">
    <location>
        <begin position="257"/>
        <end position="279"/>
    </location>
</feature>
<name>A0AAJ1TMD4_9BACL</name>
<evidence type="ECO:0000313" key="7">
    <source>
        <dbReference type="Proteomes" id="UP001238450"/>
    </source>
</evidence>
<dbReference type="CDD" id="cd00789">
    <property type="entry name" value="KU_like"/>
    <property type="match status" value="1"/>
</dbReference>
<sequence>MHTMWKGSISFGLVNIPVKMYAATEEKNVKFRYLHSKCQTPIQTVRTCPQCQQEVPWGEVVKGFEYADGKFVVMDDEEMAALLPDANKAIEILDFVDLNQIDPIYFQKTYYLGSQDQNNKAYALLREALKESNKIGVAQITIRSKRSLAVIRVYQNCLVMETVHYPDEVRDVSMVPGVPDAMELPEKELQMARQLIENLTTDFKPEQYHDEYRQAMQNAIEQKITGQEVVEAPARRPEKVIDLMEALRASLEATSNKVKETPTEPSKKKMTKKKTDAPSKKPTKKIQKNQEA</sequence>
<dbReference type="NCBIfam" id="TIGR02772">
    <property type="entry name" value="Ku_bact"/>
    <property type="match status" value="1"/>
</dbReference>
<dbReference type="GO" id="GO:0006310">
    <property type="term" value="P:DNA recombination"/>
    <property type="evidence" value="ECO:0007669"/>
    <property type="project" value="UniProtKB-KW"/>
</dbReference>
<comment type="similarity">
    <text evidence="3">Belongs to the prokaryotic Ku family.</text>
</comment>
<dbReference type="GO" id="GO:0006303">
    <property type="term" value="P:double-strand break repair via nonhomologous end joining"/>
    <property type="evidence" value="ECO:0007669"/>
    <property type="project" value="UniProtKB-UniRule"/>
</dbReference>
<comment type="subunit">
    <text evidence="3">Homodimer. Interacts with LigD.</text>
</comment>